<proteinExistence type="predicted"/>
<gene>
    <name evidence="1" type="ordered locus">Celal_2405</name>
</gene>
<dbReference type="Proteomes" id="UP000008634">
    <property type="component" value="Chromosome"/>
</dbReference>
<accession>E6X869</accession>
<dbReference type="PANTHER" id="PTHR33361:SF16">
    <property type="entry name" value="DUF885 DOMAIN-CONTAINING PROTEIN"/>
    <property type="match status" value="1"/>
</dbReference>
<dbReference type="InterPro" id="IPR010281">
    <property type="entry name" value="DUF885"/>
</dbReference>
<dbReference type="HOGENOM" id="CLU_018914_1_0_10"/>
<dbReference type="Pfam" id="PF05960">
    <property type="entry name" value="DUF885"/>
    <property type="match status" value="1"/>
</dbReference>
<dbReference type="RefSeq" id="WP_013551169.1">
    <property type="nucleotide sequence ID" value="NC_014934.1"/>
</dbReference>
<evidence type="ECO:0000313" key="1">
    <source>
        <dbReference type="EMBL" id="ADV49695.1"/>
    </source>
</evidence>
<dbReference type="KEGG" id="cao:Celal_2405"/>
<sequence length="593" mass="68122">MKKILILSLCVFSLYSCKDEVKKEPAVAINNTEFDDVLDDYFEESLKLYPLNATSQGDTRYNDMLPNFLSDEFRTSENDFYSSYKKTLAEVDDKLLTSSQQMSKEILLWECDRNLERLGFREELLPINQMWTMQLMMGQLASGASSQPFKTVEDYDNWLKRLEDYTSWLASAKVRMEEGIKTGHVLPKSLVVKITPQLKDMTEPNLDNHLFFTPIKNMPDSFSDVDVDRLTEAYSAMISEKIIPAYQSIYDFMNTEYMAAARTTSGIEGIPNGKEYYDYSIKLYTTTDMTADEIHQLGLSEVARISSEMEKIKKEVGFEGDLKAFFDFVRNKKELMPFTSPEQVIENFKVIHEKMKPQVDKLFGNQPKTPFEVRRTEAFREASASAEYNPGSIDGTRPGIFYTPIPDVTKYNMYSDEDLFLHEAIPGHHFQISLTQENEELPKFRKTLWYSAYGEGWALYTESLGKELGLYTDPYQYFGMLGAEMHRAIRLVVDTGLHSKGWTREQAIQYSLANEAESEAGITSEIERYMANPGQALSYKIGQLKIMELRAKAEKELGDKFDIKAFHNQVLETGCVPLALLEKKITTWILNSK</sequence>
<protein>
    <recommendedName>
        <fullName evidence="3">DUF885 domain-containing protein</fullName>
    </recommendedName>
</protein>
<dbReference type="STRING" id="688270.Celal_2405"/>
<evidence type="ECO:0008006" key="3">
    <source>
        <dbReference type="Google" id="ProtNLM"/>
    </source>
</evidence>
<evidence type="ECO:0000313" key="2">
    <source>
        <dbReference type="Proteomes" id="UP000008634"/>
    </source>
</evidence>
<dbReference type="PROSITE" id="PS51257">
    <property type="entry name" value="PROKAR_LIPOPROTEIN"/>
    <property type="match status" value="1"/>
</dbReference>
<dbReference type="PANTHER" id="PTHR33361">
    <property type="entry name" value="GLR0591 PROTEIN"/>
    <property type="match status" value="1"/>
</dbReference>
<dbReference type="AlphaFoldDB" id="E6X869"/>
<dbReference type="OrthoDB" id="9760040at2"/>
<keyword evidence="2" id="KW-1185">Reference proteome</keyword>
<name>E6X869_CELAD</name>
<dbReference type="eggNOG" id="COG4805">
    <property type="taxonomic scope" value="Bacteria"/>
</dbReference>
<reference evidence="1 2" key="1">
    <citation type="journal article" date="2010" name="Stand. Genomic Sci.">
        <title>Complete genome sequence of Cellulophaga algicola type strain (IC166).</title>
        <authorList>
            <person name="Abt B."/>
            <person name="Lu M."/>
            <person name="Misra M."/>
            <person name="Han C."/>
            <person name="Nolan M."/>
            <person name="Lucas S."/>
            <person name="Hammon N."/>
            <person name="Deshpande S."/>
            <person name="Cheng J.F."/>
            <person name="Tapia R."/>
            <person name="Goodwin L."/>
            <person name="Pitluck S."/>
            <person name="Liolios K."/>
            <person name="Pagani I."/>
            <person name="Ivanova N."/>
            <person name="Mavromatis K."/>
            <person name="Ovchinikova G."/>
            <person name="Pati A."/>
            <person name="Chen A."/>
            <person name="Palaniappan K."/>
            <person name="Land M."/>
            <person name="Hauser L."/>
            <person name="Chang Y.J."/>
            <person name="Jeffries C.D."/>
            <person name="Detter J.C."/>
            <person name="Brambilla E."/>
            <person name="Rohde M."/>
            <person name="Tindall B.J."/>
            <person name="Goker M."/>
            <person name="Woyke T."/>
            <person name="Bristow J."/>
            <person name="Eisen J.A."/>
            <person name="Markowitz V."/>
            <person name="Hugenholtz P."/>
            <person name="Kyrpides N.C."/>
            <person name="Klenk H.P."/>
            <person name="Lapidus A."/>
        </authorList>
    </citation>
    <scope>NUCLEOTIDE SEQUENCE [LARGE SCALE GENOMIC DNA]</scope>
    <source>
        <strain evidence="2">DSM 14237 / IC166 / ACAM 630</strain>
    </source>
</reference>
<dbReference type="EMBL" id="CP002453">
    <property type="protein sequence ID" value="ADV49695.1"/>
    <property type="molecule type" value="Genomic_DNA"/>
</dbReference>
<organism evidence="1 2">
    <name type="scientific">Cellulophaga algicola (strain DSM 14237 / IC166 / ACAM 630)</name>
    <dbReference type="NCBI Taxonomy" id="688270"/>
    <lineage>
        <taxon>Bacteria</taxon>
        <taxon>Pseudomonadati</taxon>
        <taxon>Bacteroidota</taxon>
        <taxon>Flavobacteriia</taxon>
        <taxon>Flavobacteriales</taxon>
        <taxon>Flavobacteriaceae</taxon>
        <taxon>Cellulophaga</taxon>
    </lineage>
</organism>